<accession>A0A9D4S151</accession>
<proteinExistence type="predicted"/>
<protein>
    <submittedName>
        <fullName evidence="1">Uncharacterized protein</fullName>
    </submittedName>
</protein>
<comment type="caution">
    <text evidence="1">The sequence shown here is derived from an EMBL/GenBank/DDBJ whole genome shotgun (WGS) entry which is preliminary data.</text>
</comment>
<dbReference type="EMBL" id="JAIWYP010000001">
    <property type="protein sequence ID" value="KAH3886022.1"/>
    <property type="molecule type" value="Genomic_DNA"/>
</dbReference>
<reference evidence="1" key="2">
    <citation type="submission" date="2020-11" db="EMBL/GenBank/DDBJ databases">
        <authorList>
            <person name="McCartney M.A."/>
            <person name="Auch B."/>
            <person name="Kono T."/>
            <person name="Mallez S."/>
            <person name="Becker A."/>
            <person name="Gohl D.M."/>
            <person name="Silverstein K.A.T."/>
            <person name="Koren S."/>
            <person name="Bechman K.B."/>
            <person name="Herman A."/>
            <person name="Abrahante J.E."/>
            <person name="Garbe J."/>
        </authorList>
    </citation>
    <scope>NUCLEOTIDE SEQUENCE</scope>
    <source>
        <strain evidence="1">Duluth1</strain>
        <tissue evidence="1">Whole animal</tissue>
    </source>
</reference>
<reference evidence="1" key="1">
    <citation type="journal article" date="2019" name="bioRxiv">
        <title>The Genome of the Zebra Mussel, Dreissena polymorpha: A Resource for Invasive Species Research.</title>
        <authorList>
            <person name="McCartney M.A."/>
            <person name="Auch B."/>
            <person name="Kono T."/>
            <person name="Mallez S."/>
            <person name="Zhang Y."/>
            <person name="Obille A."/>
            <person name="Becker A."/>
            <person name="Abrahante J.E."/>
            <person name="Garbe J."/>
            <person name="Badalamenti J.P."/>
            <person name="Herman A."/>
            <person name="Mangelson H."/>
            <person name="Liachko I."/>
            <person name="Sullivan S."/>
            <person name="Sone E.D."/>
            <person name="Koren S."/>
            <person name="Silverstein K.A.T."/>
            <person name="Beckman K.B."/>
            <person name="Gohl D.M."/>
        </authorList>
    </citation>
    <scope>NUCLEOTIDE SEQUENCE</scope>
    <source>
        <strain evidence="1">Duluth1</strain>
        <tissue evidence="1">Whole animal</tissue>
    </source>
</reference>
<keyword evidence="2" id="KW-1185">Reference proteome</keyword>
<evidence type="ECO:0000313" key="2">
    <source>
        <dbReference type="Proteomes" id="UP000828390"/>
    </source>
</evidence>
<sequence>MVIVRRWIVVSLHRRKWDMSSGGDNVEDLRGVPWAGKQARLLRGGPMKIIKESHDGGTQ</sequence>
<name>A0A9D4S151_DREPO</name>
<dbReference type="AlphaFoldDB" id="A0A9D4S151"/>
<organism evidence="1 2">
    <name type="scientific">Dreissena polymorpha</name>
    <name type="common">Zebra mussel</name>
    <name type="synonym">Mytilus polymorpha</name>
    <dbReference type="NCBI Taxonomy" id="45954"/>
    <lineage>
        <taxon>Eukaryota</taxon>
        <taxon>Metazoa</taxon>
        <taxon>Spiralia</taxon>
        <taxon>Lophotrochozoa</taxon>
        <taxon>Mollusca</taxon>
        <taxon>Bivalvia</taxon>
        <taxon>Autobranchia</taxon>
        <taxon>Heteroconchia</taxon>
        <taxon>Euheterodonta</taxon>
        <taxon>Imparidentia</taxon>
        <taxon>Neoheterodontei</taxon>
        <taxon>Myida</taxon>
        <taxon>Dreissenoidea</taxon>
        <taxon>Dreissenidae</taxon>
        <taxon>Dreissena</taxon>
    </lineage>
</organism>
<dbReference type="Proteomes" id="UP000828390">
    <property type="component" value="Unassembled WGS sequence"/>
</dbReference>
<gene>
    <name evidence="1" type="ORF">DPMN_010023</name>
</gene>
<evidence type="ECO:0000313" key="1">
    <source>
        <dbReference type="EMBL" id="KAH3886022.1"/>
    </source>
</evidence>